<dbReference type="PRINTS" id="PR00344">
    <property type="entry name" value="BCTRLSENSOR"/>
</dbReference>
<evidence type="ECO:0000256" key="1">
    <source>
        <dbReference type="ARBA" id="ARBA00000085"/>
    </source>
</evidence>
<feature type="domain" description="PAS" evidence="17">
    <location>
        <begin position="398"/>
        <end position="439"/>
    </location>
</feature>
<dbReference type="InterPro" id="IPR003661">
    <property type="entry name" value="HisK_dim/P_dom"/>
</dbReference>
<evidence type="ECO:0000256" key="5">
    <source>
        <dbReference type="ARBA" id="ARBA00022553"/>
    </source>
</evidence>
<dbReference type="PROSITE" id="PS50109">
    <property type="entry name" value="HIS_KIN"/>
    <property type="match status" value="1"/>
</dbReference>
<evidence type="ECO:0000256" key="15">
    <source>
        <dbReference type="SAM" id="Phobius"/>
    </source>
</evidence>
<keyword evidence="20" id="KW-1185">Reference proteome</keyword>
<dbReference type="SUPFAM" id="SSF158472">
    <property type="entry name" value="HAMP domain-like"/>
    <property type="match status" value="1"/>
</dbReference>
<evidence type="ECO:0000256" key="9">
    <source>
        <dbReference type="ARBA" id="ARBA00022777"/>
    </source>
</evidence>
<dbReference type="InterPro" id="IPR005467">
    <property type="entry name" value="His_kinase_dom"/>
</dbReference>
<dbReference type="STRING" id="340021.TM5383_00333"/>
<evidence type="ECO:0000259" key="17">
    <source>
        <dbReference type="PROSITE" id="PS50112"/>
    </source>
</evidence>
<keyword evidence="10" id="KW-0067">ATP-binding</keyword>
<evidence type="ECO:0000256" key="7">
    <source>
        <dbReference type="ARBA" id="ARBA00022692"/>
    </source>
</evidence>
<keyword evidence="11 15" id="KW-1133">Transmembrane helix</keyword>
<dbReference type="Gene3D" id="1.10.287.130">
    <property type="match status" value="1"/>
</dbReference>
<dbReference type="Pfam" id="PF00672">
    <property type="entry name" value="HAMP"/>
    <property type="match status" value="1"/>
</dbReference>
<accession>A0A0P1GLY0</accession>
<dbReference type="GO" id="GO:0005524">
    <property type="term" value="F:ATP binding"/>
    <property type="evidence" value="ECO:0007669"/>
    <property type="project" value="UniProtKB-KW"/>
</dbReference>
<dbReference type="FunFam" id="1.10.287.130:FF:000107">
    <property type="entry name" value="Sensor histidine kinase YycG"/>
    <property type="match status" value="1"/>
</dbReference>
<dbReference type="Pfam" id="PF19312">
    <property type="entry name" value="NtrY_N"/>
    <property type="match status" value="1"/>
</dbReference>
<dbReference type="GO" id="GO:0005886">
    <property type="term" value="C:plasma membrane"/>
    <property type="evidence" value="ECO:0007669"/>
    <property type="project" value="UniProtKB-SubCell"/>
</dbReference>
<evidence type="ECO:0000256" key="8">
    <source>
        <dbReference type="ARBA" id="ARBA00022741"/>
    </source>
</evidence>
<dbReference type="InterPro" id="IPR003660">
    <property type="entry name" value="HAMP_dom"/>
</dbReference>
<evidence type="ECO:0000313" key="20">
    <source>
        <dbReference type="Proteomes" id="UP000051681"/>
    </source>
</evidence>
<dbReference type="SUPFAM" id="SSF47384">
    <property type="entry name" value="Homodimeric domain of signal transducing histidine kinase"/>
    <property type="match status" value="1"/>
</dbReference>
<dbReference type="SUPFAM" id="SSF55785">
    <property type="entry name" value="PYP-like sensor domain (PAS domain)"/>
    <property type="match status" value="1"/>
</dbReference>
<evidence type="ECO:0000256" key="12">
    <source>
        <dbReference type="ARBA" id="ARBA00023012"/>
    </source>
</evidence>
<keyword evidence="13 15" id="KW-0472">Membrane</keyword>
<evidence type="ECO:0000256" key="4">
    <source>
        <dbReference type="ARBA" id="ARBA00022475"/>
    </source>
</evidence>
<dbReference type="GO" id="GO:0006355">
    <property type="term" value="P:regulation of DNA-templated transcription"/>
    <property type="evidence" value="ECO:0007669"/>
    <property type="project" value="InterPro"/>
</dbReference>
<dbReference type="Gene3D" id="3.30.450.20">
    <property type="entry name" value="PAS domain"/>
    <property type="match status" value="1"/>
</dbReference>
<name>A0A0P1GLY0_9RHOB</name>
<dbReference type="SMART" id="SM00388">
    <property type="entry name" value="HisKA"/>
    <property type="match status" value="1"/>
</dbReference>
<dbReference type="SMART" id="SM00387">
    <property type="entry name" value="HATPase_c"/>
    <property type="match status" value="1"/>
</dbReference>
<dbReference type="CDD" id="cd00130">
    <property type="entry name" value="PAS"/>
    <property type="match status" value="1"/>
</dbReference>
<feature type="domain" description="Histidine kinase" evidence="16">
    <location>
        <begin position="524"/>
        <end position="754"/>
    </location>
</feature>
<dbReference type="AlphaFoldDB" id="A0A0P1GLY0"/>
<dbReference type="Pfam" id="PF02518">
    <property type="entry name" value="HATPase_c"/>
    <property type="match status" value="1"/>
</dbReference>
<dbReference type="InterPro" id="IPR035965">
    <property type="entry name" value="PAS-like_dom_sf"/>
</dbReference>
<evidence type="ECO:0000256" key="2">
    <source>
        <dbReference type="ARBA" id="ARBA00004651"/>
    </source>
</evidence>
<keyword evidence="8" id="KW-0547">Nucleotide-binding</keyword>
<comment type="catalytic activity">
    <reaction evidence="1">
        <text>ATP + protein L-histidine = ADP + protein N-phospho-L-histidine.</text>
        <dbReference type="EC" id="2.7.13.3"/>
    </reaction>
</comment>
<keyword evidence="12" id="KW-0902">Two-component regulatory system</keyword>
<dbReference type="InterPro" id="IPR017232">
    <property type="entry name" value="NtrY"/>
</dbReference>
<dbReference type="SMART" id="SM00304">
    <property type="entry name" value="HAMP"/>
    <property type="match status" value="1"/>
</dbReference>
<evidence type="ECO:0000256" key="11">
    <source>
        <dbReference type="ARBA" id="ARBA00022989"/>
    </source>
</evidence>
<dbReference type="Gene3D" id="6.10.340.10">
    <property type="match status" value="1"/>
</dbReference>
<keyword evidence="7 15" id="KW-0812">Transmembrane</keyword>
<evidence type="ECO:0000256" key="13">
    <source>
        <dbReference type="ARBA" id="ARBA00023136"/>
    </source>
</evidence>
<evidence type="ECO:0000259" key="18">
    <source>
        <dbReference type="PROSITE" id="PS50885"/>
    </source>
</evidence>
<organism evidence="19 20">
    <name type="scientific">Thalassovita mediterranea</name>
    <dbReference type="NCBI Taxonomy" id="340021"/>
    <lineage>
        <taxon>Bacteria</taxon>
        <taxon>Pseudomonadati</taxon>
        <taxon>Pseudomonadota</taxon>
        <taxon>Alphaproteobacteria</taxon>
        <taxon>Rhodobacterales</taxon>
        <taxon>Roseobacteraceae</taxon>
        <taxon>Thalassovita</taxon>
    </lineage>
</organism>
<keyword evidence="5" id="KW-0597">Phosphoprotein</keyword>
<dbReference type="PROSITE" id="PS50885">
    <property type="entry name" value="HAMP"/>
    <property type="match status" value="1"/>
</dbReference>
<dbReference type="PANTHER" id="PTHR42878:SF7">
    <property type="entry name" value="SENSOR HISTIDINE KINASE GLRK"/>
    <property type="match status" value="1"/>
</dbReference>
<protein>
    <recommendedName>
        <fullName evidence="3">histidine kinase</fullName>
        <ecNumber evidence="3">2.7.13.3</ecNumber>
    </recommendedName>
</protein>
<dbReference type="GO" id="GO:0000155">
    <property type="term" value="F:phosphorelay sensor kinase activity"/>
    <property type="evidence" value="ECO:0007669"/>
    <property type="project" value="InterPro"/>
</dbReference>
<dbReference type="PIRSF" id="PIRSF037532">
    <property type="entry name" value="STHK_NtrY"/>
    <property type="match status" value="1"/>
</dbReference>
<feature type="region of interest" description="Disordered" evidence="14">
    <location>
        <begin position="757"/>
        <end position="784"/>
    </location>
</feature>
<feature type="compositionally biased region" description="Low complexity" evidence="14">
    <location>
        <begin position="768"/>
        <end position="784"/>
    </location>
</feature>
<dbReference type="PANTHER" id="PTHR42878">
    <property type="entry name" value="TWO-COMPONENT HISTIDINE KINASE"/>
    <property type="match status" value="1"/>
</dbReference>
<dbReference type="InterPro" id="IPR004358">
    <property type="entry name" value="Sig_transdc_His_kin-like_C"/>
</dbReference>
<dbReference type="InterPro" id="IPR050351">
    <property type="entry name" value="BphY/WalK/GraS-like"/>
</dbReference>
<dbReference type="Gene3D" id="3.30.565.10">
    <property type="entry name" value="Histidine kinase-like ATPase, C-terminal domain"/>
    <property type="match status" value="1"/>
</dbReference>
<dbReference type="InterPro" id="IPR000014">
    <property type="entry name" value="PAS"/>
</dbReference>
<evidence type="ECO:0000313" key="19">
    <source>
        <dbReference type="EMBL" id="CUH83150.1"/>
    </source>
</evidence>
<proteinExistence type="predicted"/>
<keyword evidence="4" id="KW-1003">Cell membrane</keyword>
<feature type="domain" description="HAMP" evidence="18">
    <location>
        <begin position="333"/>
        <end position="386"/>
    </location>
</feature>
<evidence type="ECO:0000256" key="3">
    <source>
        <dbReference type="ARBA" id="ARBA00012438"/>
    </source>
</evidence>
<dbReference type="InterPro" id="IPR036097">
    <property type="entry name" value="HisK_dim/P_sf"/>
</dbReference>
<dbReference type="EC" id="2.7.13.3" evidence="3"/>
<feature type="transmembrane region" description="Helical" evidence="15">
    <location>
        <begin position="74"/>
        <end position="94"/>
    </location>
</feature>
<dbReference type="CDD" id="cd00082">
    <property type="entry name" value="HisKA"/>
    <property type="match status" value="1"/>
</dbReference>
<dbReference type="EMBL" id="CYSF01000002">
    <property type="protein sequence ID" value="CUH83150.1"/>
    <property type="molecule type" value="Genomic_DNA"/>
</dbReference>
<dbReference type="InterPro" id="IPR013767">
    <property type="entry name" value="PAS_fold"/>
</dbReference>
<dbReference type="Proteomes" id="UP000051681">
    <property type="component" value="Unassembled WGS sequence"/>
</dbReference>
<dbReference type="Pfam" id="PF00989">
    <property type="entry name" value="PAS"/>
    <property type="match status" value="1"/>
</dbReference>
<dbReference type="PROSITE" id="PS50112">
    <property type="entry name" value="PAS"/>
    <property type="match status" value="1"/>
</dbReference>
<dbReference type="SUPFAM" id="SSF55874">
    <property type="entry name" value="ATPase domain of HSP90 chaperone/DNA topoisomerase II/histidine kinase"/>
    <property type="match status" value="1"/>
</dbReference>
<evidence type="ECO:0000256" key="6">
    <source>
        <dbReference type="ARBA" id="ARBA00022679"/>
    </source>
</evidence>
<evidence type="ECO:0000256" key="14">
    <source>
        <dbReference type="SAM" id="MobiDB-lite"/>
    </source>
</evidence>
<evidence type="ECO:0000256" key="10">
    <source>
        <dbReference type="ARBA" id="ARBA00022840"/>
    </source>
</evidence>
<gene>
    <name evidence="19" type="primary">yycG</name>
    <name evidence="19" type="ORF">TM5383_00333</name>
</gene>
<dbReference type="InterPro" id="IPR036890">
    <property type="entry name" value="HATPase_C_sf"/>
</dbReference>
<dbReference type="RefSeq" id="WP_327192094.1">
    <property type="nucleotide sequence ID" value="NZ_CYSF01000002.1"/>
</dbReference>
<keyword evidence="6 19" id="KW-0808">Transferase</keyword>
<dbReference type="CDD" id="cd06225">
    <property type="entry name" value="HAMP"/>
    <property type="match status" value="1"/>
</dbReference>
<dbReference type="InterPro" id="IPR045671">
    <property type="entry name" value="NtrY-like_N"/>
</dbReference>
<dbReference type="GO" id="GO:0030295">
    <property type="term" value="F:protein kinase activator activity"/>
    <property type="evidence" value="ECO:0007669"/>
    <property type="project" value="TreeGrafter"/>
</dbReference>
<reference evidence="19 20" key="1">
    <citation type="submission" date="2015-09" db="EMBL/GenBank/DDBJ databases">
        <authorList>
            <consortium name="Swine Surveillance"/>
        </authorList>
    </citation>
    <scope>NUCLEOTIDE SEQUENCE [LARGE SCALE GENOMIC DNA]</scope>
    <source>
        <strain evidence="19 20">CECT 8383</strain>
    </source>
</reference>
<dbReference type="GO" id="GO:0000156">
    <property type="term" value="F:phosphorelay response regulator activity"/>
    <property type="evidence" value="ECO:0007669"/>
    <property type="project" value="TreeGrafter"/>
</dbReference>
<feature type="transmembrane region" description="Helical" evidence="15">
    <location>
        <begin position="106"/>
        <end position="129"/>
    </location>
</feature>
<feature type="transmembrane region" description="Helical" evidence="15">
    <location>
        <begin position="34"/>
        <end position="54"/>
    </location>
</feature>
<dbReference type="InterPro" id="IPR003594">
    <property type="entry name" value="HATPase_dom"/>
</dbReference>
<feature type="transmembrane region" description="Helical" evidence="15">
    <location>
        <begin position="311"/>
        <end position="332"/>
    </location>
</feature>
<dbReference type="GO" id="GO:0007234">
    <property type="term" value="P:osmosensory signaling via phosphorelay pathway"/>
    <property type="evidence" value="ECO:0007669"/>
    <property type="project" value="TreeGrafter"/>
</dbReference>
<comment type="subcellular location">
    <subcellularLocation>
        <location evidence="2">Cell membrane</location>
        <topology evidence="2">Multi-pass membrane protein</topology>
    </subcellularLocation>
</comment>
<keyword evidence="9 19" id="KW-0418">Kinase</keyword>
<dbReference type="Pfam" id="PF00512">
    <property type="entry name" value="HisKA"/>
    <property type="match status" value="1"/>
</dbReference>
<evidence type="ECO:0000259" key="16">
    <source>
        <dbReference type="PROSITE" id="PS50109"/>
    </source>
</evidence>
<sequence>MAFQAQHKRVPKLARGRSWAKISRLRRQRRVQNIATFCLVVLAPVLVVATYLVLGPLDQGGSSFSLRLILLADFVYALLIAALVLQRIVALISARRAKSAGSKLHLRLTGAFAFLALIPTVSVAIFAALTVNIGLEGWFSDRVRQVVGSSLAAAEAYEEEHRTDLTVDVLVLASRIDGTRRQSFFMTDGDVRVVLTEFQSRIQRGLKEAYVIDGTGEIRARGVRSYLFDYEAPSAEQLQSASEEGVQIIADWPNNEFRALVRLEAFPDRFLYVSREVDGALLGLLDDTKQTVQVYQQLESERGRVLFEFGLIYLGFALILILAAIWLGLWFAERLSGPVGRLAGAAQRVGAGDLDVRVIEEEGDDEIAMLGRYFNQMTRQLKAQRVELLDNTEQVERRRRLFDSVLTSVTSGVVGLDAEGRVTFVNRSAERLLDWSGENHATLALAVAVPEFSPLFERLTADGLPTVQGEVKVTRNGRLENLLVRMATRYGEDGALEGYVVAFDDVSDLVAAQRMAAWGDVARRIAHEIKNPLTPIQLSAERIKRKFGRQLDTENADSLAQLTEVIVRQTNDLRRIVDEFSKFARMPEPDRRSEDLVKLVRDAVVLQQAGQPDVTFDVALPQDTLLADLDATMISQALTNLIKNAGEAIESYRQKQGAPEHVGQIRVDLTTEGRVATLRIMDNGIGLPEDRTRLFEPYVTTRSEGTGLGLPIVKKIIEEHGGSLALEDAPVFDGSADDSAHFGAMAVIQLTLTPQVDAHDPNSETSPADDAPFGAADADGQIKT</sequence>